<dbReference type="EMBL" id="JAGJCF010000001">
    <property type="protein sequence ID" value="MBP0614175.1"/>
    <property type="molecule type" value="Genomic_DNA"/>
</dbReference>
<proteinExistence type="predicted"/>
<accession>A0ABS4BBP7</accession>
<name>A0ABS4BBP7_9HYPH</name>
<dbReference type="Proteomes" id="UP000678276">
    <property type="component" value="Unassembled WGS sequence"/>
</dbReference>
<organism evidence="2 3">
    <name type="scientific">Jiella mangrovi</name>
    <dbReference type="NCBI Taxonomy" id="2821407"/>
    <lineage>
        <taxon>Bacteria</taxon>
        <taxon>Pseudomonadati</taxon>
        <taxon>Pseudomonadota</taxon>
        <taxon>Alphaproteobacteria</taxon>
        <taxon>Hyphomicrobiales</taxon>
        <taxon>Aurantimonadaceae</taxon>
        <taxon>Jiella</taxon>
    </lineage>
</organism>
<reference evidence="2 3" key="1">
    <citation type="submission" date="2021-04" db="EMBL/GenBank/DDBJ databases">
        <title>Whole genome sequence of Jiella sp. KSK16Y-1.</title>
        <authorList>
            <person name="Tuo L."/>
        </authorList>
    </citation>
    <scope>NUCLEOTIDE SEQUENCE [LARGE SCALE GENOMIC DNA]</scope>
    <source>
        <strain evidence="2 3">KSK16Y-1</strain>
    </source>
</reference>
<comment type="caution">
    <text evidence="2">The sequence shown here is derived from an EMBL/GenBank/DDBJ whole genome shotgun (WGS) entry which is preliminary data.</text>
</comment>
<keyword evidence="1" id="KW-0732">Signal</keyword>
<feature type="signal peptide" evidence="1">
    <location>
        <begin position="1"/>
        <end position="24"/>
    </location>
</feature>
<protein>
    <submittedName>
        <fullName evidence="2">Uncharacterized protein</fullName>
    </submittedName>
</protein>
<evidence type="ECO:0000313" key="2">
    <source>
        <dbReference type="EMBL" id="MBP0614175.1"/>
    </source>
</evidence>
<evidence type="ECO:0000256" key="1">
    <source>
        <dbReference type="SAM" id="SignalP"/>
    </source>
</evidence>
<dbReference type="RefSeq" id="WP_209592581.1">
    <property type="nucleotide sequence ID" value="NZ_JAGJCF010000001.1"/>
</dbReference>
<gene>
    <name evidence="2" type="ORF">J6595_01045</name>
</gene>
<keyword evidence="3" id="KW-1185">Reference proteome</keyword>
<evidence type="ECO:0000313" key="3">
    <source>
        <dbReference type="Proteomes" id="UP000678276"/>
    </source>
</evidence>
<feature type="chain" id="PRO_5047211979" evidence="1">
    <location>
        <begin position="25"/>
        <end position="109"/>
    </location>
</feature>
<sequence length="109" mass="11292">MTTKTGRLTAVAALSAVLAFPAMAQAQDYRTGERGPGVILSNREREVAYPVRLPDGRVVQRAGSDGIAWLFGIGGVYGKASALPLVNGATPSIMRSTPSGGIVPGQNPR</sequence>